<dbReference type="PROSITE" id="PS50089">
    <property type="entry name" value="ZF_RING_2"/>
    <property type="match status" value="1"/>
</dbReference>
<feature type="compositionally biased region" description="Pro residues" evidence="5">
    <location>
        <begin position="106"/>
        <end position="122"/>
    </location>
</feature>
<protein>
    <recommendedName>
        <fullName evidence="6">RING-type domain-containing protein</fullName>
    </recommendedName>
</protein>
<keyword evidence="3" id="KW-0862">Zinc</keyword>
<evidence type="ECO:0000313" key="7">
    <source>
        <dbReference type="EMBL" id="MCD9558357.1"/>
    </source>
</evidence>
<comment type="caution">
    <text evidence="7">The sequence shown here is derived from an EMBL/GenBank/DDBJ whole genome shotgun (WGS) entry which is preliminary data.</text>
</comment>
<organism evidence="7 8">
    <name type="scientific">Datura stramonium</name>
    <name type="common">Jimsonweed</name>
    <name type="synonym">Common thornapple</name>
    <dbReference type="NCBI Taxonomy" id="4076"/>
    <lineage>
        <taxon>Eukaryota</taxon>
        <taxon>Viridiplantae</taxon>
        <taxon>Streptophyta</taxon>
        <taxon>Embryophyta</taxon>
        <taxon>Tracheophyta</taxon>
        <taxon>Spermatophyta</taxon>
        <taxon>Magnoliopsida</taxon>
        <taxon>eudicotyledons</taxon>
        <taxon>Gunneridae</taxon>
        <taxon>Pentapetalae</taxon>
        <taxon>asterids</taxon>
        <taxon>lamiids</taxon>
        <taxon>Solanales</taxon>
        <taxon>Solanaceae</taxon>
        <taxon>Solanoideae</taxon>
        <taxon>Datureae</taxon>
        <taxon>Datura</taxon>
    </lineage>
</organism>
<evidence type="ECO:0000256" key="5">
    <source>
        <dbReference type="SAM" id="MobiDB-lite"/>
    </source>
</evidence>
<dbReference type="InterPro" id="IPR051834">
    <property type="entry name" value="RING_finger_E3_ligase"/>
</dbReference>
<dbReference type="Proteomes" id="UP000823775">
    <property type="component" value="Unassembled WGS sequence"/>
</dbReference>
<keyword evidence="8" id="KW-1185">Reference proteome</keyword>
<evidence type="ECO:0000256" key="1">
    <source>
        <dbReference type="ARBA" id="ARBA00022723"/>
    </source>
</evidence>
<feature type="region of interest" description="Disordered" evidence="5">
    <location>
        <begin position="1"/>
        <end position="54"/>
    </location>
</feature>
<gene>
    <name evidence="7" type="ORF">HAX54_015703</name>
</gene>
<dbReference type="InterPro" id="IPR013083">
    <property type="entry name" value="Znf_RING/FYVE/PHD"/>
</dbReference>
<name>A0ABS8UJT4_DATST</name>
<dbReference type="EMBL" id="JACEIK010002002">
    <property type="protein sequence ID" value="MCD9558357.1"/>
    <property type="molecule type" value="Genomic_DNA"/>
</dbReference>
<dbReference type="Gene3D" id="3.30.40.10">
    <property type="entry name" value="Zinc/RING finger domain, C3HC4 (zinc finger)"/>
    <property type="match status" value="1"/>
</dbReference>
<dbReference type="Pfam" id="PF13639">
    <property type="entry name" value="zf-RING_2"/>
    <property type="match status" value="1"/>
</dbReference>
<accession>A0ABS8UJT4</accession>
<evidence type="ECO:0000256" key="3">
    <source>
        <dbReference type="ARBA" id="ARBA00022833"/>
    </source>
</evidence>
<dbReference type="PANTHER" id="PTHR45931">
    <property type="entry name" value="SI:CH211-59O9.10"/>
    <property type="match status" value="1"/>
</dbReference>
<feature type="domain" description="RING-type" evidence="6">
    <location>
        <begin position="193"/>
        <end position="234"/>
    </location>
</feature>
<evidence type="ECO:0000259" key="6">
    <source>
        <dbReference type="PROSITE" id="PS50089"/>
    </source>
</evidence>
<feature type="compositionally biased region" description="Polar residues" evidence="5">
    <location>
        <begin position="1"/>
        <end position="19"/>
    </location>
</feature>
<dbReference type="SMART" id="SM00184">
    <property type="entry name" value="RING"/>
    <property type="match status" value="1"/>
</dbReference>
<dbReference type="PANTHER" id="PTHR45931:SF16">
    <property type="entry name" value="RING_U-BOX SUPERFAMILY PROTEIN"/>
    <property type="match status" value="1"/>
</dbReference>
<sequence>MSSNRPYNFTPYENWSNGQWDDPNSHGPEHSNWNRWQPIFPRPSPPHEIPQNPRRVVHDPWLPVTDRPFLVPPGATTYPYPGQPRRRLPRPPVRVLVHGDDIPRHAPYPRPSQLPFDSPPPWFLQNQTPNGDESKLSPDEQKATLNKLKKEIYNPVQTKVAKRVNLYFRGLNNNMNNTTSEPEKDKDEDGKRCSICLEDFVPKEMVTVTPCSHMFHEDCIIPWVTSHGSCPVCRFAICERMKQDTTDSSAARTTATNTMPHELMVERDLISIMRAFDETFELDQIRSILLPRLTRG</sequence>
<keyword evidence="1" id="KW-0479">Metal-binding</keyword>
<feature type="region of interest" description="Disordered" evidence="5">
    <location>
        <begin position="103"/>
        <end position="138"/>
    </location>
</feature>
<dbReference type="SUPFAM" id="SSF57850">
    <property type="entry name" value="RING/U-box"/>
    <property type="match status" value="1"/>
</dbReference>
<proteinExistence type="predicted"/>
<evidence type="ECO:0000313" key="8">
    <source>
        <dbReference type="Proteomes" id="UP000823775"/>
    </source>
</evidence>
<keyword evidence="2 4" id="KW-0863">Zinc-finger</keyword>
<dbReference type="InterPro" id="IPR001841">
    <property type="entry name" value="Znf_RING"/>
</dbReference>
<evidence type="ECO:0000256" key="2">
    <source>
        <dbReference type="ARBA" id="ARBA00022771"/>
    </source>
</evidence>
<evidence type="ECO:0000256" key="4">
    <source>
        <dbReference type="PROSITE-ProRule" id="PRU00175"/>
    </source>
</evidence>
<reference evidence="7 8" key="1">
    <citation type="journal article" date="2021" name="BMC Genomics">
        <title>Datura genome reveals duplications of psychoactive alkaloid biosynthetic genes and high mutation rate following tissue culture.</title>
        <authorList>
            <person name="Rajewski A."/>
            <person name="Carter-House D."/>
            <person name="Stajich J."/>
            <person name="Litt A."/>
        </authorList>
    </citation>
    <scope>NUCLEOTIDE SEQUENCE [LARGE SCALE GENOMIC DNA]</scope>
    <source>
        <strain evidence="7">AR-01</strain>
    </source>
</reference>